<dbReference type="Pfam" id="PF09972">
    <property type="entry name" value="DUF2207"/>
    <property type="match status" value="1"/>
</dbReference>
<reference evidence="4 5" key="1">
    <citation type="journal article" date="2015" name="Nature">
        <title>rRNA introns, odd ribosomes, and small enigmatic genomes across a large radiation of phyla.</title>
        <authorList>
            <person name="Brown C.T."/>
            <person name="Hug L.A."/>
            <person name="Thomas B.C."/>
            <person name="Sharon I."/>
            <person name="Castelle C.J."/>
            <person name="Singh A."/>
            <person name="Wilkins M.J."/>
            <person name="Williams K.H."/>
            <person name="Banfield J.F."/>
        </authorList>
    </citation>
    <scope>NUCLEOTIDE SEQUENCE [LARGE SCALE GENOMIC DNA]</scope>
</reference>
<feature type="domain" description="Predicted membrane protein YciQ-like C-terminal" evidence="3">
    <location>
        <begin position="280"/>
        <end position="510"/>
    </location>
</feature>
<feature type="transmembrane region" description="Helical" evidence="1">
    <location>
        <begin position="407"/>
        <end position="427"/>
    </location>
</feature>
<proteinExistence type="predicted"/>
<evidence type="ECO:0008006" key="6">
    <source>
        <dbReference type="Google" id="ProtNLM"/>
    </source>
</evidence>
<dbReference type="AlphaFoldDB" id="A0A0G1XMZ7"/>
<dbReference type="EMBL" id="LCRI01000017">
    <property type="protein sequence ID" value="KKW32623.1"/>
    <property type="molecule type" value="Genomic_DNA"/>
</dbReference>
<keyword evidence="1" id="KW-1133">Transmembrane helix</keyword>
<feature type="transmembrane region" description="Helical" evidence="1">
    <location>
        <begin position="433"/>
        <end position="452"/>
    </location>
</feature>
<evidence type="ECO:0000256" key="1">
    <source>
        <dbReference type="SAM" id="Phobius"/>
    </source>
</evidence>
<evidence type="ECO:0000259" key="3">
    <source>
        <dbReference type="Pfam" id="PF20990"/>
    </source>
</evidence>
<feature type="non-terminal residue" evidence="4">
    <location>
        <position position="563"/>
    </location>
</feature>
<sequence length="563" mass="62995">MHAHSVIMSKTSARIFASVLLAACLWFVRLPVLAQGLGGFAFESFTSDITLNKDGSFDVVETLQGEFFENRHGLFRNIPVRYEKPDGGFFTVPLDVQEVTHNGEEVNYEVYHEGPQFVVKIGDADRTVRGPFEYRIAYHVDRAILYHDNNDELYWNVTGTDWGESIPRVMARIRVPVDQNQELRVQCFTGAEGSRAQECEVGQEGNSAVVNAHDFLTVSVRFPKGVVEAPTRWEEFRWWLRDNWDKPFVAIVLPGALLLLAWAWWRHGRDVKGRGTIIAEYEPPDGLSPTEVGALLDTKVHPRDFSAAIVDLAVRGYFQIIEKEEKGLLFGTNRVYTFKKLKEADVGFKPFENDILNALFEGGKMEASLSAQEVELAKARVTAEEAIPKDLAAQGYFAKHPQTIRNVFFILGAVTLVGGIYVGIAAAVDTDRFRVLGTFIVIGILLLILAPLMPKKTKKGALAFEHAKGFKLFLETAEKYRMQWKEKEGVFEKYLPYAMVFGVVEKWAAVFKDMNLPQPSWYVGMYPVVFNPMDFGKHMQSLGVATDSVKLPSSSGGGGGFGG</sequence>
<keyword evidence="1" id="KW-0812">Transmembrane</keyword>
<keyword evidence="1" id="KW-0472">Membrane</keyword>
<evidence type="ECO:0000313" key="4">
    <source>
        <dbReference type="EMBL" id="KKW32623.1"/>
    </source>
</evidence>
<dbReference type="Proteomes" id="UP000034711">
    <property type="component" value="Unassembled WGS sequence"/>
</dbReference>
<comment type="caution">
    <text evidence="4">The sequence shown here is derived from an EMBL/GenBank/DDBJ whole genome shotgun (WGS) entry which is preliminary data.</text>
</comment>
<protein>
    <recommendedName>
        <fullName evidence="6">DUF2207 domain-containing protein</fullName>
    </recommendedName>
</protein>
<feature type="domain" description="DUF2207" evidence="2">
    <location>
        <begin position="43"/>
        <end position="222"/>
    </location>
</feature>
<dbReference type="Pfam" id="PF20990">
    <property type="entry name" value="DUF2207_C"/>
    <property type="match status" value="1"/>
</dbReference>
<dbReference type="InterPro" id="IPR018702">
    <property type="entry name" value="DUF2207"/>
</dbReference>
<gene>
    <name evidence="4" type="ORF">UY77_C0017G0009</name>
</gene>
<organism evidence="4 5">
    <name type="scientific">Candidatus Uhrbacteria bacterium GW2011_GWA2_53_10</name>
    <dbReference type="NCBI Taxonomy" id="1618980"/>
    <lineage>
        <taxon>Bacteria</taxon>
        <taxon>Candidatus Uhriibacteriota</taxon>
    </lineage>
</organism>
<accession>A0A0G1XMZ7</accession>
<evidence type="ECO:0000313" key="5">
    <source>
        <dbReference type="Proteomes" id="UP000034711"/>
    </source>
</evidence>
<name>A0A0G1XMZ7_9BACT</name>
<dbReference type="InterPro" id="IPR048389">
    <property type="entry name" value="YciQ-like_C"/>
</dbReference>
<feature type="transmembrane region" description="Helical" evidence="1">
    <location>
        <begin position="247"/>
        <end position="265"/>
    </location>
</feature>
<evidence type="ECO:0000259" key="2">
    <source>
        <dbReference type="Pfam" id="PF09972"/>
    </source>
</evidence>